<dbReference type="PRINTS" id="PR00249">
    <property type="entry name" value="GPCRSECRETIN"/>
</dbReference>
<dbReference type="SUPFAM" id="SSF81321">
    <property type="entry name" value="Family A G protein-coupled receptor-like"/>
    <property type="match status" value="1"/>
</dbReference>
<dbReference type="InterPro" id="IPR046338">
    <property type="entry name" value="GAIN_dom_sf"/>
</dbReference>
<evidence type="ECO:0000256" key="5">
    <source>
        <dbReference type="SAM" id="Phobius"/>
    </source>
</evidence>
<keyword evidence="2 5" id="KW-0812">Transmembrane</keyword>
<dbReference type="Gene3D" id="1.20.1070.10">
    <property type="entry name" value="Rhodopsin 7-helix transmembrane proteins"/>
    <property type="match status" value="1"/>
</dbReference>
<name>A0AAW1TV23_9CUCU</name>
<feature type="transmembrane region" description="Helical" evidence="5">
    <location>
        <begin position="892"/>
        <end position="915"/>
    </location>
</feature>
<feature type="transmembrane region" description="Helical" evidence="5">
    <location>
        <begin position="1076"/>
        <end position="1098"/>
    </location>
</feature>
<dbReference type="CDD" id="cd15040">
    <property type="entry name" value="7tmB2_Adhesion"/>
    <property type="match status" value="1"/>
</dbReference>
<feature type="transmembrane region" description="Helical" evidence="5">
    <location>
        <begin position="1044"/>
        <end position="1064"/>
    </location>
</feature>
<dbReference type="InterPro" id="IPR017981">
    <property type="entry name" value="GPCR_2-like_7TM"/>
</dbReference>
<proteinExistence type="predicted"/>
<keyword evidence="3 5" id="KW-1133">Transmembrane helix</keyword>
<dbReference type="GO" id="GO:0016020">
    <property type="term" value="C:membrane"/>
    <property type="evidence" value="ECO:0007669"/>
    <property type="project" value="UniProtKB-SubCell"/>
</dbReference>
<feature type="domain" description="G-protein coupled receptors family 2 profile 2" evidence="6">
    <location>
        <begin position="855"/>
        <end position="1099"/>
    </location>
</feature>
<feature type="transmembrane region" description="Helical" evidence="5">
    <location>
        <begin position="965"/>
        <end position="988"/>
    </location>
</feature>
<keyword evidence="4 5" id="KW-0472">Membrane</keyword>
<evidence type="ECO:0000256" key="4">
    <source>
        <dbReference type="ARBA" id="ARBA00023136"/>
    </source>
</evidence>
<evidence type="ECO:0000313" key="8">
    <source>
        <dbReference type="Proteomes" id="UP001431783"/>
    </source>
</evidence>
<dbReference type="PROSITE" id="PS50261">
    <property type="entry name" value="G_PROTEIN_RECEP_F2_4"/>
    <property type="match status" value="1"/>
</dbReference>
<evidence type="ECO:0000313" key="7">
    <source>
        <dbReference type="EMBL" id="KAK9874639.1"/>
    </source>
</evidence>
<dbReference type="Proteomes" id="UP001431783">
    <property type="component" value="Unassembled WGS sequence"/>
</dbReference>
<feature type="transmembrane region" description="Helical" evidence="5">
    <location>
        <begin position="12"/>
        <end position="34"/>
    </location>
</feature>
<evidence type="ECO:0000259" key="6">
    <source>
        <dbReference type="PROSITE" id="PS50261"/>
    </source>
</evidence>
<reference evidence="7 8" key="1">
    <citation type="submission" date="2023-03" db="EMBL/GenBank/DDBJ databases">
        <title>Genome insight into feeding habits of ladybird beetles.</title>
        <authorList>
            <person name="Li H.-S."/>
            <person name="Huang Y.-H."/>
            <person name="Pang H."/>
        </authorList>
    </citation>
    <scope>NUCLEOTIDE SEQUENCE [LARGE SCALE GENOMIC DNA]</scope>
    <source>
        <strain evidence="7">SYSU_2023b</strain>
        <tissue evidence="7">Whole body</tissue>
    </source>
</reference>
<dbReference type="Pfam" id="PF00002">
    <property type="entry name" value="7tm_2"/>
    <property type="match status" value="1"/>
</dbReference>
<feature type="transmembrane region" description="Helical" evidence="5">
    <location>
        <begin position="853"/>
        <end position="880"/>
    </location>
</feature>
<keyword evidence="8" id="KW-1185">Reference proteome</keyword>
<dbReference type="AlphaFoldDB" id="A0AAW1TV23"/>
<dbReference type="PANTHER" id="PTHR45692:SF1">
    <property type="entry name" value="G-PROTEIN COUPLED RECEPTORS FAMILY 2 PROFILE 2 DOMAIN-CONTAINING PROTEIN"/>
    <property type="match status" value="1"/>
</dbReference>
<dbReference type="GO" id="GO:0004930">
    <property type="term" value="F:G protein-coupled receptor activity"/>
    <property type="evidence" value="ECO:0007669"/>
    <property type="project" value="InterPro"/>
</dbReference>
<dbReference type="EMBL" id="JARQZJ010000032">
    <property type="protein sequence ID" value="KAK9874639.1"/>
    <property type="molecule type" value="Genomic_DNA"/>
</dbReference>
<dbReference type="PANTHER" id="PTHR45692">
    <property type="entry name" value="G_PROTEIN_RECEP_F2_4 DOMAIN-CONTAINING PROTEIN"/>
    <property type="match status" value="1"/>
</dbReference>
<feature type="transmembrane region" description="Helical" evidence="5">
    <location>
        <begin position="921"/>
        <end position="944"/>
    </location>
</feature>
<evidence type="ECO:0000256" key="2">
    <source>
        <dbReference type="ARBA" id="ARBA00022692"/>
    </source>
</evidence>
<feature type="transmembrane region" description="Helical" evidence="5">
    <location>
        <begin position="1000"/>
        <end position="1024"/>
    </location>
</feature>
<protein>
    <recommendedName>
        <fullName evidence="6">G-protein coupled receptors family 2 profile 2 domain-containing protein</fullName>
    </recommendedName>
</protein>
<dbReference type="Gene3D" id="2.60.220.50">
    <property type="match status" value="1"/>
</dbReference>
<dbReference type="InterPro" id="IPR000203">
    <property type="entry name" value="GPS"/>
</dbReference>
<gene>
    <name evidence="7" type="ORF">WA026_005465</name>
</gene>
<dbReference type="GO" id="GO:0007166">
    <property type="term" value="P:cell surface receptor signaling pathway"/>
    <property type="evidence" value="ECO:0007669"/>
    <property type="project" value="InterPro"/>
</dbReference>
<accession>A0AAW1TV23</accession>
<sequence>MLCSLECTSRMLSEYFSLFILVGCVSICEILTVLTSVEARKFCPNEYSLVNNSDQRAFWTDFHNLESPILFSTPRCLNEHGQSIKRVCFNGTWLPQDAPVCHGISSNQYCPDNFFEHGDFCMVAYDQGVARSFIQQYQKSNLGNTRNITICDGRRMNEWKKVGIHGHQTSQNCTTTSFAFLPHDHRFHSCPDNCIASELGSNICFCKVVGPSQQKLAIVNSIAQKKIMARLAGKDLCEVQGIKVIDNYTTVITSNYYGLTSKIPNCLIVERHYNSSGIEPPAMVLTFDDEKRKLTLVIENYRFISPSPYFAVNCYTNAGTDPIRYVNKHRINRNDKDYSVYELRLERYIGEYWCEGYSLNLTKVTSNTALAYREKNGNEYSLRVKISDIPSYLSSSTPNEAFDLQEKISSDIRNILRVEVRFMKYFILNAMKVDVLLHLTTYEKNDISEEYEDLSNRLKSLPEDFNVLKFNPVEYCLPDDVSTDESGEVLHWDVTRIHETKIPDRLCFQDNKVPVMRTCKGGFFSGAYWSELNGVCSNDVEIPELTKFLHENLYSNISLEFVNNMTSIASLDSLTYVDIYLYTELMKRVEGRQEDVENIFKIINKLSEKKDTELELSQTIFNATDNLLLILDNKSTVKNLQDNETYIYVDKNILIESVNPFVTNISGLYLSGKSNGALNEMKMVSLKRNETLEEVLQDVDDLCLAVNVPETILQGIEADFVNLSNIRIVFTVFYNDSLFVDSEGDAVGKVVSVVIPGYGTYLNEPIPIVMRSEIETRGVCGYWNLGQKTQRRRGQWSSFGGKYTGNFLNSSNLHLCHFSHLTHFALLIVSESIRIEEGDQEIVDFLIADDTSFGLTVLTIVGTTLSVIGILGIYLTAVLFKQWREKDGTRILLNLSTAIMFEILLLHFAGLNGFYSDYKCLLVGCLLHYALLSKFCWMLIYAFLQYRRFVKVFGAAPKCLILKSVLFGWAFSAIPVVLSLIISPQSYFKSTICYVHGWPLYFGVIFPVFMVTVANLIIFIFVMYNVMTKKVESSIETKFSVLQLYLAILLFFVLGIPWLLAILAEFVTQTTFKTVLMYLFCATGTLQGFILFVFYVLFNEETRLKWRRFIFNGVR</sequence>
<comment type="subcellular location">
    <subcellularLocation>
        <location evidence="1">Membrane</location>
        <topology evidence="1">Multi-pass membrane protein</topology>
    </subcellularLocation>
</comment>
<evidence type="ECO:0000256" key="3">
    <source>
        <dbReference type="ARBA" id="ARBA00022989"/>
    </source>
</evidence>
<evidence type="ECO:0000256" key="1">
    <source>
        <dbReference type="ARBA" id="ARBA00004141"/>
    </source>
</evidence>
<dbReference type="InterPro" id="IPR000832">
    <property type="entry name" value="GPCR_2_secretin-like"/>
</dbReference>
<comment type="caution">
    <text evidence="7">The sequence shown here is derived from an EMBL/GenBank/DDBJ whole genome shotgun (WGS) entry which is preliminary data.</text>
</comment>
<dbReference type="Pfam" id="PF01825">
    <property type="entry name" value="GPS"/>
    <property type="match status" value="1"/>
</dbReference>
<organism evidence="7 8">
    <name type="scientific">Henosepilachna vigintioctopunctata</name>
    <dbReference type="NCBI Taxonomy" id="420089"/>
    <lineage>
        <taxon>Eukaryota</taxon>
        <taxon>Metazoa</taxon>
        <taxon>Ecdysozoa</taxon>
        <taxon>Arthropoda</taxon>
        <taxon>Hexapoda</taxon>
        <taxon>Insecta</taxon>
        <taxon>Pterygota</taxon>
        <taxon>Neoptera</taxon>
        <taxon>Endopterygota</taxon>
        <taxon>Coleoptera</taxon>
        <taxon>Polyphaga</taxon>
        <taxon>Cucujiformia</taxon>
        <taxon>Coccinelloidea</taxon>
        <taxon>Coccinellidae</taxon>
        <taxon>Epilachninae</taxon>
        <taxon>Epilachnini</taxon>
        <taxon>Henosepilachna</taxon>
    </lineage>
</organism>